<keyword evidence="4" id="KW-1185">Reference proteome</keyword>
<evidence type="ECO:0000259" key="2">
    <source>
        <dbReference type="PROSITE" id="PS50102"/>
    </source>
</evidence>
<dbReference type="GO" id="GO:0003723">
    <property type="term" value="F:RNA binding"/>
    <property type="evidence" value="ECO:0007669"/>
    <property type="project" value="UniProtKB-UniRule"/>
</dbReference>
<reference evidence="3 4" key="1">
    <citation type="submission" date="2020-02" db="EMBL/GenBank/DDBJ databases">
        <title>A chromosome-scale genome assembly of the black bullhead catfish (Ameiurus melas).</title>
        <authorList>
            <person name="Wen M."/>
            <person name="Zham M."/>
            <person name="Cabau C."/>
            <person name="Klopp C."/>
            <person name="Donnadieu C."/>
            <person name="Roques C."/>
            <person name="Bouchez O."/>
            <person name="Lampietro C."/>
            <person name="Jouanno E."/>
            <person name="Herpin A."/>
            <person name="Louis A."/>
            <person name="Berthelot C."/>
            <person name="Parey E."/>
            <person name="Roest-Crollius H."/>
            <person name="Braasch I."/>
            <person name="Postlethwait J."/>
            <person name="Robinson-Rechavi M."/>
            <person name="Echchiki A."/>
            <person name="Begum T."/>
            <person name="Montfort J."/>
            <person name="Schartl M."/>
            <person name="Bobe J."/>
            <person name="Guiguen Y."/>
        </authorList>
    </citation>
    <scope>NUCLEOTIDE SEQUENCE [LARGE SCALE GENOMIC DNA]</scope>
    <source>
        <strain evidence="3">M_S1</strain>
        <tissue evidence="3">Blood</tissue>
    </source>
</reference>
<gene>
    <name evidence="3" type="ORF">AMELA_G00287410</name>
</gene>
<protein>
    <recommendedName>
        <fullName evidence="2">RRM domain-containing protein</fullName>
    </recommendedName>
</protein>
<dbReference type="Proteomes" id="UP000593565">
    <property type="component" value="Unassembled WGS sequence"/>
</dbReference>
<dbReference type="InterPro" id="IPR012677">
    <property type="entry name" value="Nucleotide-bd_a/b_plait_sf"/>
</dbReference>
<dbReference type="InterPro" id="IPR000504">
    <property type="entry name" value="RRM_dom"/>
</dbReference>
<dbReference type="AlphaFoldDB" id="A0A7J5ZJF4"/>
<proteinExistence type="predicted"/>
<name>A0A7J5ZJF4_AMEME</name>
<dbReference type="Gene3D" id="3.30.70.330">
    <property type="match status" value="1"/>
</dbReference>
<comment type="caution">
    <text evidence="3">The sequence shown here is derived from an EMBL/GenBank/DDBJ whole genome shotgun (WGS) entry which is preliminary data.</text>
</comment>
<dbReference type="InterPro" id="IPR035979">
    <property type="entry name" value="RBD_domain_sf"/>
</dbReference>
<accession>A0A7J5ZJF4</accession>
<dbReference type="SUPFAM" id="SSF54928">
    <property type="entry name" value="RNA-binding domain, RBD"/>
    <property type="match status" value="1"/>
</dbReference>
<organism evidence="3 4">
    <name type="scientific">Ameiurus melas</name>
    <name type="common">Black bullhead</name>
    <name type="synonym">Silurus melas</name>
    <dbReference type="NCBI Taxonomy" id="219545"/>
    <lineage>
        <taxon>Eukaryota</taxon>
        <taxon>Metazoa</taxon>
        <taxon>Chordata</taxon>
        <taxon>Craniata</taxon>
        <taxon>Vertebrata</taxon>
        <taxon>Euteleostomi</taxon>
        <taxon>Actinopterygii</taxon>
        <taxon>Neopterygii</taxon>
        <taxon>Teleostei</taxon>
        <taxon>Ostariophysi</taxon>
        <taxon>Siluriformes</taxon>
        <taxon>Ictaluridae</taxon>
        <taxon>Ameiurus</taxon>
    </lineage>
</organism>
<evidence type="ECO:0000313" key="4">
    <source>
        <dbReference type="Proteomes" id="UP000593565"/>
    </source>
</evidence>
<dbReference type="PROSITE" id="PS50102">
    <property type="entry name" value="RRM"/>
    <property type="match status" value="1"/>
</dbReference>
<feature type="domain" description="RRM" evidence="2">
    <location>
        <begin position="1"/>
        <end position="57"/>
    </location>
</feature>
<sequence>MLISFISSLTPTGDDGERSRGTAFVCYSSPDEATLAIREMNGKMLGRKPMYVMLAHNNGQCKASLARTEQWTGSSRPTEPWMRPHRAMQRLQTQRRPCVALTHWINK</sequence>
<evidence type="ECO:0000256" key="1">
    <source>
        <dbReference type="PROSITE-ProRule" id="PRU00176"/>
    </source>
</evidence>
<dbReference type="EMBL" id="JAAGNN010000029">
    <property type="protein sequence ID" value="KAF4070623.1"/>
    <property type="molecule type" value="Genomic_DNA"/>
</dbReference>
<keyword evidence="1" id="KW-0694">RNA-binding</keyword>
<dbReference type="Pfam" id="PF00076">
    <property type="entry name" value="RRM_1"/>
    <property type="match status" value="1"/>
</dbReference>
<evidence type="ECO:0000313" key="3">
    <source>
        <dbReference type="EMBL" id="KAF4070623.1"/>
    </source>
</evidence>